<feature type="transmembrane region" description="Helical" evidence="1">
    <location>
        <begin position="12"/>
        <end position="33"/>
    </location>
</feature>
<keyword evidence="3" id="KW-1185">Reference proteome</keyword>
<protein>
    <submittedName>
        <fullName evidence="2">Uncharacterized protein</fullName>
    </submittedName>
</protein>
<evidence type="ECO:0000313" key="2">
    <source>
        <dbReference type="EMBL" id="TDR55259.1"/>
    </source>
</evidence>
<dbReference type="AlphaFoldDB" id="A0A4R6ZSW5"/>
<accession>A0A4R6ZSW5</accession>
<dbReference type="Proteomes" id="UP000295558">
    <property type="component" value="Unassembled WGS sequence"/>
</dbReference>
<feature type="transmembrane region" description="Helical" evidence="1">
    <location>
        <begin position="71"/>
        <end position="92"/>
    </location>
</feature>
<reference evidence="2 3" key="1">
    <citation type="submission" date="2019-03" db="EMBL/GenBank/DDBJ databases">
        <title>Genomic Encyclopedia of Type Strains, Phase III (KMG-III): the genomes of soil and plant-associated and newly described type strains.</title>
        <authorList>
            <person name="Whitman W."/>
        </authorList>
    </citation>
    <scope>NUCLEOTIDE SEQUENCE [LARGE SCALE GENOMIC DNA]</scope>
    <source>
        <strain evidence="2 3">CECT 7972</strain>
    </source>
</reference>
<dbReference type="EMBL" id="SNZK01000001">
    <property type="protein sequence ID" value="TDR55259.1"/>
    <property type="molecule type" value="Genomic_DNA"/>
</dbReference>
<evidence type="ECO:0000313" key="3">
    <source>
        <dbReference type="Proteomes" id="UP000295558"/>
    </source>
</evidence>
<keyword evidence="1" id="KW-0812">Transmembrane</keyword>
<dbReference type="RefSeq" id="WP_036069781.1">
    <property type="nucleotide sequence ID" value="NZ_JAASUO010000001.1"/>
</dbReference>
<sequence>MNQTQAMISRFHVLGYFLVTLLFAGAGLILGASDVQDSIVVSLVLFAKFILLSFIIGLIGIWRTKELSTRLFFLWLIVIPVAYVFFLIMVMVTRVH</sequence>
<keyword evidence="1" id="KW-1133">Transmembrane helix</keyword>
<proteinExistence type="predicted"/>
<organism evidence="2 3">
    <name type="scientific">Listeria rocourtiae</name>
    <dbReference type="NCBI Taxonomy" id="647910"/>
    <lineage>
        <taxon>Bacteria</taxon>
        <taxon>Bacillati</taxon>
        <taxon>Bacillota</taxon>
        <taxon>Bacilli</taxon>
        <taxon>Bacillales</taxon>
        <taxon>Listeriaceae</taxon>
        <taxon>Listeria</taxon>
    </lineage>
</organism>
<keyword evidence="1" id="KW-0472">Membrane</keyword>
<gene>
    <name evidence="2" type="ORF">DFP96_101190</name>
</gene>
<name>A0A4R6ZSW5_9LIST</name>
<comment type="caution">
    <text evidence="2">The sequence shown here is derived from an EMBL/GenBank/DDBJ whole genome shotgun (WGS) entry which is preliminary data.</text>
</comment>
<evidence type="ECO:0000256" key="1">
    <source>
        <dbReference type="SAM" id="Phobius"/>
    </source>
</evidence>
<feature type="transmembrane region" description="Helical" evidence="1">
    <location>
        <begin position="39"/>
        <end position="59"/>
    </location>
</feature>